<dbReference type="EMBL" id="AFBB01000023">
    <property type="protein sequence ID" value="EGF12683.1"/>
    <property type="molecule type" value="Genomic_DNA"/>
</dbReference>
<gene>
    <name evidence="1" type="ORF">HMPREF9083_1066</name>
</gene>
<comment type="caution">
    <text evidence="1">The sequence shown here is derived from an EMBL/GenBank/DDBJ whole genome shotgun (WGS) entry which is preliminary data.</text>
</comment>
<proteinExistence type="predicted"/>
<dbReference type="AlphaFoldDB" id="F2BY02"/>
<protein>
    <submittedName>
        <fullName evidence="1">Uncharacterized protein</fullName>
    </submittedName>
</protein>
<evidence type="ECO:0000313" key="2">
    <source>
        <dbReference type="Proteomes" id="UP000003503"/>
    </source>
</evidence>
<name>F2BY02_9FIRM</name>
<organism evidence="1 2">
    <name type="scientific">Dialister micraerophilus DSM 19965</name>
    <dbReference type="NCBI Taxonomy" id="888062"/>
    <lineage>
        <taxon>Bacteria</taxon>
        <taxon>Bacillati</taxon>
        <taxon>Bacillota</taxon>
        <taxon>Negativicutes</taxon>
        <taxon>Veillonellales</taxon>
        <taxon>Veillonellaceae</taxon>
        <taxon>Dialister</taxon>
    </lineage>
</organism>
<reference evidence="1 2" key="1">
    <citation type="submission" date="2011-02" db="EMBL/GenBank/DDBJ databases">
        <authorList>
            <person name="Muzny D."/>
            <person name="Qin X."/>
            <person name="Deng J."/>
            <person name="Jiang H."/>
            <person name="Liu Y."/>
            <person name="Qu J."/>
            <person name="Song X.-Z."/>
            <person name="Zhang L."/>
            <person name="Thornton R."/>
            <person name="Coyle M."/>
            <person name="Francisco L."/>
            <person name="Jackson L."/>
            <person name="Javaid M."/>
            <person name="Korchina V."/>
            <person name="Kovar C."/>
            <person name="Mata R."/>
            <person name="Mathew T."/>
            <person name="Ngo R."/>
            <person name="Nguyen L."/>
            <person name="Nguyen N."/>
            <person name="Okwuonu G."/>
            <person name="Ongeri F."/>
            <person name="Pham C."/>
            <person name="Simmons D."/>
            <person name="Wilczek-Boney K."/>
            <person name="Hale W."/>
            <person name="Jakkamsetti A."/>
            <person name="Pham P."/>
            <person name="Ruth R."/>
            <person name="San Lucas F."/>
            <person name="Warren J."/>
            <person name="Zhang J."/>
            <person name="Zhao Z."/>
            <person name="Zhou C."/>
            <person name="Zhu D."/>
            <person name="Lee S."/>
            <person name="Bess C."/>
            <person name="Blankenburg K."/>
            <person name="Forbes L."/>
            <person name="Fu Q."/>
            <person name="Gubbala S."/>
            <person name="Hirani K."/>
            <person name="Jayaseelan J.C."/>
            <person name="Lara F."/>
            <person name="Munidasa M."/>
            <person name="Palculict T."/>
            <person name="Patil S."/>
            <person name="Pu L.-L."/>
            <person name="Saada N."/>
            <person name="Tang L."/>
            <person name="Weissenberger G."/>
            <person name="Zhu Y."/>
            <person name="Hemphill L."/>
            <person name="Shang Y."/>
            <person name="Youmans B."/>
            <person name="Ayvaz T."/>
            <person name="Ross M."/>
            <person name="Santibanez J."/>
            <person name="Aqrawi P."/>
            <person name="Gross S."/>
            <person name="Joshi V."/>
            <person name="Fowler G."/>
            <person name="Nazareth L."/>
            <person name="Reid J."/>
            <person name="Worley K."/>
            <person name="Petrosino J."/>
            <person name="Highlander S."/>
            <person name="Gibbs R."/>
        </authorList>
    </citation>
    <scope>NUCLEOTIDE SEQUENCE [LARGE SCALE GENOMIC DNA]</scope>
    <source>
        <strain evidence="1 2">DSM 19965</strain>
    </source>
</reference>
<dbReference type="STRING" id="888062.HMPREF9083_1066"/>
<keyword evidence="2" id="KW-1185">Reference proteome</keyword>
<dbReference type="HOGENOM" id="CLU_3182963_0_0_9"/>
<sequence>MTYSSLKVQIQKEKRKFHQGIRKEETNINNNIDDKIIRSIFDISRK</sequence>
<accession>F2BY02</accession>
<dbReference type="Proteomes" id="UP000003503">
    <property type="component" value="Unassembled WGS sequence"/>
</dbReference>
<evidence type="ECO:0000313" key="1">
    <source>
        <dbReference type="EMBL" id="EGF12683.1"/>
    </source>
</evidence>